<reference evidence="2" key="1">
    <citation type="submission" date="2017-03" db="EMBL/GenBank/DDBJ databases">
        <title>Phytopthora megakarya and P. palmivora, two closely related causual agents of cacao black pod achieved similar genome size and gene model numbers by different mechanisms.</title>
        <authorList>
            <person name="Ali S."/>
            <person name="Shao J."/>
            <person name="Larry D.J."/>
            <person name="Kronmiller B."/>
            <person name="Shen D."/>
            <person name="Strem M.D."/>
            <person name="Melnick R.L."/>
            <person name="Guiltinan M.J."/>
            <person name="Tyler B.M."/>
            <person name="Meinhardt L.W."/>
            <person name="Bailey B.A."/>
        </authorList>
    </citation>
    <scope>NUCLEOTIDE SEQUENCE [LARGE SCALE GENOMIC DNA]</scope>
    <source>
        <strain evidence="2">zdho120</strain>
    </source>
</reference>
<protein>
    <submittedName>
        <fullName evidence="1">Uncharacterized protein</fullName>
    </submittedName>
</protein>
<keyword evidence="2" id="KW-1185">Reference proteome</keyword>
<dbReference type="InterPro" id="IPR027417">
    <property type="entry name" value="P-loop_NTPase"/>
</dbReference>
<dbReference type="Gene3D" id="3.40.50.300">
    <property type="entry name" value="P-loop containing nucleotide triphosphate hydrolases"/>
    <property type="match status" value="1"/>
</dbReference>
<dbReference type="Proteomes" id="UP000198211">
    <property type="component" value="Unassembled WGS sequence"/>
</dbReference>
<dbReference type="EMBL" id="NBNE01003828">
    <property type="protein sequence ID" value="OWZ06762.1"/>
    <property type="molecule type" value="Genomic_DNA"/>
</dbReference>
<accession>A0A225VN47</accession>
<gene>
    <name evidence="1" type="ORF">PHMEG_00020941</name>
</gene>
<dbReference type="OrthoDB" id="129312at2759"/>
<evidence type="ECO:0000313" key="2">
    <source>
        <dbReference type="Proteomes" id="UP000198211"/>
    </source>
</evidence>
<proteinExistence type="predicted"/>
<evidence type="ECO:0000313" key="1">
    <source>
        <dbReference type="EMBL" id="OWZ06762.1"/>
    </source>
</evidence>
<organism evidence="1 2">
    <name type="scientific">Phytophthora megakarya</name>
    <dbReference type="NCBI Taxonomy" id="4795"/>
    <lineage>
        <taxon>Eukaryota</taxon>
        <taxon>Sar</taxon>
        <taxon>Stramenopiles</taxon>
        <taxon>Oomycota</taxon>
        <taxon>Peronosporomycetes</taxon>
        <taxon>Peronosporales</taxon>
        <taxon>Peronosporaceae</taxon>
        <taxon>Phytophthora</taxon>
    </lineage>
</organism>
<name>A0A225VN47_9STRA</name>
<comment type="caution">
    <text evidence="1">The sequence shown here is derived from an EMBL/GenBank/DDBJ whole genome shotgun (WGS) entry which is preliminary data.</text>
</comment>
<dbReference type="AlphaFoldDB" id="A0A225VN47"/>
<sequence length="262" mass="28660">MKENGEFVCDQSFQDAQLRMFLGGDGGTGESRVIEAVEGLCNSWARRLSIVKTALTGKAGKTTTIIGGKTLASFILALERGLSTVNIENLDTIVVDEVSIIKKAEFSKPDRLPPVGAAPLFVDPSKKQECTTADIAAFKLWRSLRTSQCDFALTQSGGKAAEQLGVEYGQRDLFPENSTRAAINNQFIVRAVASLSGGKYPARLVANFKGALQHLIRPEIDMVMNLPDSRFGRMAPVLALIPVMPIQITQKPRLLRVWQMEH</sequence>